<accession>A0AA36I3Q1</accession>
<sequence length="56" mass="6430">MESNESETLFPPYSAFEVLDLERDRCRLRAVPYRWDDESVMSQAQAPNADSSCNAM</sequence>
<dbReference type="Proteomes" id="UP001178507">
    <property type="component" value="Unassembled WGS sequence"/>
</dbReference>
<reference evidence="1" key="1">
    <citation type="submission" date="2023-08" db="EMBL/GenBank/DDBJ databases">
        <authorList>
            <person name="Chen Y."/>
            <person name="Shah S."/>
            <person name="Dougan E. K."/>
            <person name="Thang M."/>
            <person name="Chan C."/>
        </authorList>
    </citation>
    <scope>NUCLEOTIDE SEQUENCE</scope>
</reference>
<comment type="caution">
    <text evidence="1">The sequence shown here is derived from an EMBL/GenBank/DDBJ whole genome shotgun (WGS) entry which is preliminary data.</text>
</comment>
<protein>
    <submittedName>
        <fullName evidence="1">Uncharacterized protein</fullName>
    </submittedName>
</protein>
<evidence type="ECO:0000313" key="2">
    <source>
        <dbReference type="Proteomes" id="UP001178507"/>
    </source>
</evidence>
<dbReference type="AlphaFoldDB" id="A0AA36I3Q1"/>
<dbReference type="EMBL" id="CAUJNA010000713">
    <property type="protein sequence ID" value="CAJ1380457.1"/>
    <property type="molecule type" value="Genomic_DNA"/>
</dbReference>
<organism evidence="1 2">
    <name type="scientific">Effrenium voratum</name>
    <dbReference type="NCBI Taxonomy" id="2562239"/>
    <lineage>
        <taxon>Eukaryota</taxon>
        <taxon>Sar</taxon>
        <taxon>Alveolata</taxon>
        <taxon>Dinophyceae</taxon>
        <taxon>Suessiales</taxon>
        <taxon>Symbiodiniaceae</taxon>
        <taxon>Effrenium</taxon>
    </lineage>
</organism>
<keyword evidence="2" id="KW-1185">Reference proteome</keyword>
<evidence type="ECO:0000313" key="1">
    <source>
        <dbReference type="EMBL" id="CAJ1380457.1"/>
    </source>
</evidence>
<gene>
    <name evidence="1" type="ORF">EVOR1521_LOCUS8391</name>
</gene>
<name>A0AA36I3Q1_9DINO</name>
<proteinExistence type="predicted"/>